<dbReference type="InterPro" id="IPR007493">
    <property type="entry name" value="DUF538"/>
</dbReference>
<reference evidence="2 3" key="1">
    <citation type="submission" date="2024-11" db="EMBL/GenBank/DDBJ databases">
        <title>A near-complete genome assembly of Cinchona calisaya.</title>
        <authorList>
            <person name="Lian D.C."/>
            <person name="Zhao X.W."/>
            <person name="Wei L."/>
        </authorList>
    </citation>
    <scope>NUCLEOTIDE SEQUENCE [LARGE SCALE GENOMIC DNA]</scope>
    <source>
        <tissue evidence="2">Nenye</tissue>
    </source>
</reference>
<feature type="signal peptide" evidence="1">
    <location>
        <begin position="1"/>
        <end position="28"/>
    </location>
</feature>
<dbReference type="SUPFAM" id="SSF141562">
    <property type="entry name" value="At5g01610-like"/>
    <property type="match status" value="1"/>
</dbReference>
<name>A0ABD2ZLN0_9GENT</name>
<protein>
    <recommendedName>
        <fullName evidence="4">DUF538 family protein</fullName>
    </recommendedName>
</protein>
<keyword evidence="1" id="KW-0732">Signal</keyword>
<keyword evidence="3" id="KW-1185">Reference proteome</keyword>
<sequence length="163" mass="18287">MAITMEFSSKLQLVLLFSLFLIPPFSTSLKTTTPDVHDLFPKYNLPKGLLPGNVESYSVSSEDNTFTIELTHHCYVQFKDQLVLYDKVLTGKLGYGKVSDVTGIHAKKLFIWVSVTGMDFDENSNTIEFHVGILSQSLPADMFQTIPTCQNKEFQESLLLASI</sequence>
<feature type="chain" id="PRO_5044877162" description="DUF538 family protein" evidence="1">
    <location>
        <begin position="29"/>
        <end position="163"/>
    </location>
</feature>
<accession>A0ABD2ZLN0</accession>
<dbReference type="EMBL" id="JBJUIK010000009">
    <property type="protein sequence ID" value="KAL3519032.1"/>
    <property type="molecule type" value="Genomic_DNA"/>
</dbReference>
<dbReference type="AlphaFoldDB" id="A0ABD2ZLN0"/>
<dbReference type="PANTHER" id="PTHR31676">
    <property type="entry name" value="T31J12.3 PROTEIN-RELATED"/>
    <property type="match status" value="1"/>
</dbReference>
<organism evidence="2 3">
    <name type="scientific">Cinchona calisaya</name>
    <dbReference type="NCBI Taxonomy" id="153742"/>
    <lineage>
        <taxon>Eukaryota</taxon>
        <taxon>Viridiplantae</taxon>
        <taxon>Streptophyta</taxon>
        <taxon>Embryophyta</taxon>
        <taxon>Tracheophyta</taxon>
        <taxon>Spermatophyta</taxon>
        <taxon>Magnoliopsida</taxon>
        <taxon>eudicotyledons</taxon>
        <taxon>Gunneridae</taxon>
        <taxon>Pentapetalae</taxon>
        <taxon>asterids</taxon>
        <taxon>lamiids</taxon>
        <taxon>Gentianales</taxon>
        <taxon>Rubiaceae</taxon>
        <taxon>Cinchonoideae</taxon>
        <taxon>Cinchoneae</taxon>
        <taxon>Cinchona</taxon>
    </lineage>
</organism>
<evidence type="ECO:0008006" key="4">
    <source>
        <dbReference type="Google" id="ProtNLM"/>
    </source>
</evidence>
<dbReference type="PANTHER" id="PTHR31676:SF96">
    <property type="entry name" value="EXPRESSED PROTEIN"/>
    <property type="match status" value="1"/>
</dbReference>
<dbReference type="InterPro" id="IPR036758">
    <property type="entry name" value="At5g01610-like"/>
</dbReference>
<evidence type="ECO:0000313" key="2">
    <source>
        <dbReference type="EMBL" id="KAL3519032.1"/>
    </source>
</evidence>
<gene>
    <name evidence="2" type="ORF">ACH5RR_021621</name>
</gene>
<evidence type="ECO:0000256" key="1">
    <source>
        <dbReference type="SAM" id="SignalP"/>
    </source>
</evidence>
<dbReference type="Pfam" id="PF04398">
    <property type="entry name" value="DUF538"/>
    <property type="match status" value="1"/>
</dbReference>
<evidence type="ECO:0000313" key="3">
    <source>
        <dbReference type="Proteomes" id="UP001630127"/>
    </source>
</evidence>
<dbReference type="Gene3D" id="2.30.240.10">
    <property type="entry name" value="At5g01610-like"/>
    <property type="match status" value="1"/>
</dbReference>
<proteinExistence type="predicted"/>
<dbReference type="Proteomes" id="UP001630127">
    <property type="component" value="Unassembled WGS sequence"/>
</dbReference>
<comment type="caution">
    <text evidence="2">The sequence shown here is derived from an EMBL/GenBank/DDBJ whole genome shotgun (WGS) entry which is preliminary data.</text>
</comment>